<organism evidence="1 2">
    <name type="scientific">Aquimarina rubra</name>
    <dbReference type="NCBI Taxonomy" id="1920033"/>
    <lineage>
        <taxon>Bacteria</taxon>
        <taxon>Pseudomonadati</taxon>
        <taxon>Bacteroidota</taxon>
        <taxon>Flavobacteriia</taxon>
        <taxon>Flavobacteriales</taxon>
        <taxon>Flavobacteriaceae</taxon>
        <taxon>Aquimarina</taxon>
    </lineage>
</organism>
<dbReference type="Proteomes" id="UP001597319">
    <property type="component" value="Unassembled WGS sequence"/>
</dbReference>
<evidence type="ECO:0000313" key="2">
    <source>
        <dbReference type="Proteomes" id="UP001597319"/>
    </source>
</evidence>
<evidence type="ECO:0008006" key="3">
    <source>
        <dbReference type="Google" id="ProtNLM"/>
    </source>
</evidence>
<name>A0ABW5LGD5_9FLAO</name>
<protein>
    <recommendedName>
        <fullName evidence="3">Adhesin domain-containing protein</fullName>
    </recommendedName>
</protein>
<proteinExistence type="predicted"/>
<comment type="caution">
    <text evidence="1">The sequence shown here is derived from an EMBL/GenBank/DDBJ whole genome shotgun (WGS) entry which is preliminary data.</text>
</comment>
<sequence>MRKLFFFFIAFILSIHVSGQSTFDKSIDATGLSEVFILLDNTFQIEVKNTSENKIIVSALSEGEYQNDILVNAKRKENTLTIMDDIQPFSENHNDKLSAHKVIVLKIKIQVPSHLKVTIQSRIASLRLNGDIKSLFVELNSGDCLLHHFVGNATINTLQGDITIHTKNATVNASTKSGTLYEEKIYGQHLIDLKSISGNISVYKTK</sequence>
<dbReference type="EMBL" id="JBHULE010000019">
    <property type="protein sequence ID" value="MFD2563356.1"/>
    <property type="molecule type" value="Genomic_DNA"/>
</dbReference>
<gene>
    <name evidence="1" type="ORF">ACFSR1_11815</name>
</gene>
<accession>A0ABW5LGD5</accession>
<evidence type="ECO:0000313" key="1">
    <source>
        <dbReference type="EMBL" id="MFD2563356.1"/>
    </source>
</evidence>
<keyword evidence="2" id="KW-1185">Reference proteome</keyword>
<reference evidence="2" key="1">
    <citation type="journal article" date="2019" name="Int. J. Syst. Evol. Microbiol.">
        <title>The Global Catalogue of Microorganisms (GCM) 10K type strain sequencing project: providing services to taxonomists for standard genome sequencing and annotation.</title>
        <authorList>
            <consortium name="The Broad Institute Genomics Platform"/>
            <consortium name="The Broad Institute Genome Sequencing Center for Infectious Disease"/>
            <person name="Wu L."/>
            <person name="Ma J."/>
        </authorList>
    </citation>
    <scope>NUCLEOTIDE SEQUENCE [LARGE SCALE GENOMIC DNA]</scope>
    <source>
        <strain evidence="2">KCTC 52274</strain>
    </source>
</reference>
<dbReference type="RefSeq" id="WP_378292705.1">
    <property type="nucleotide sequence ID" value="NZ_JBHULE010000019.1"/>
</dbReference>